<feature type="domain" description="Translocation and assembly module TamB C-terminal" evidence="6">
    <location>
        <begin position="1000"/>
        <end position="1352"/>
    </location>
</feature>
<dbReference type="GO" id="GO:0097347">
    <property type="term" value="C:TAM protein secretion complex"/>
    <property type="evidence" value="ECO:0007669"/>
    <property type="project" value="TreeGrafter"/>
</dbReference>
<dbReference type="Proteomes" id="UP000184085">
    <property type="component" value="Unassembled WGS sequence"/>
</dbReference>
<dbReference type="Pfam" id="PF04357">
    <property type="entry name" value="TamB"/>
    <property type="match status" value="1"/>
</dbReference>
<evidence type="ECO:0000256" key="1">
    <source>
        <dbReference type="ARBA" id="ARBA00004167"/>
    </source>
</evidence>
<dbReference type="InterPro" id="IPR007452">
    <property type="entry name" value="TamB_C"/>
</dbReference>
<accession>A0A1M4N334</accession>
<keyword evidence="3" id="KW-1133">Transmembrane helix</keyword>
<keyword evidence="4" id="KW-0472">Membrane</keyword>
<name>A0A1M4N334_9RHOB</name>
<feature type="chain" id="PRO_5013177575" description="Translocation and assembly module TamB C-terminal domain-containing protein" evidence="5">
    <location>
        <begin position="20"/>
        <end position="1352"/>
    </location>
</feature>
<dbReference type="PANTHER" id="PTHR36985">
    <property type="entry name" value="TRANSLOCATION AND ASSEMBLY MODULE SUBUNIT TAMB"/>
    <property type="match status" value="1"/>
</dbReference>
<gene>
    <name evidence="7" type="ORF">KARMA_3490</name>
</gene>
<dbReference type="PANTHER" id="PTHR36985:SF1">
    <property type="entry name" value="TRANSLOCATION AND ASSEMBLY MODULE SUBUNIT TAMB"/>
    <property type="match status" value="1"/>
</dbReference>
<keyword evidence="8" id="KW-1185">Reference proteome</keyword>
<keyword evidence="2" id="KW-0812">Transmembrane</keyword>
<keyword evidence="5" id="KW-0732">Signal</keyword>
<protein>
    <recommendedName>
        <fullName evidence="6">Translocation and assembly module TamB C-terminal domain-containing protein</fullName>
    </recommendedName>
</protein>
<dbReference type="GO" id="GO:0005886">
    <property type="term" value="C:plasma membrane"/>
    <property type="evidence" value="ECO:0007669"/>
    <property type="project" value="InterPro"/>
</dbReference>
<evidence type="ECO:0000256" key="5">
    <source>
        <dbReference type="SAM" id="SignalP"/>
    </source>
</evidence>
<comment type="subcellular location">
    <subcellularLocation>
        <location evidence="1">Membrane</location>
        <topology evidence="1">Single-pass membrane protein</topology>
    </subcellularLocation>
</comment>
<evidence type="ECO:0000256" key="2">
    <source>
        <dbReference type="ARBA" id="ARBA00022692"/>
    </source>
</evidence>
<evidence type="ECO:0000313" key="7">
    <source>
        <dbReference type="EMBL" id="SCM69253.1"/>
    </source>
</evidence>
<evidence type="ECO:0000256" key="4">
    <source>
        <dbReference type="ARBA" id="ARBA00023136"/>
    </source>
</evidence>
<evidence type="ECO:0000259" key="6">
    <source>
        <dbReference type="Pfam" id="PF04357"/>
    </source>
</evidence>
<dbReference type="GO" id="GO:0009306">
    <property type="term" value="P:protein secretion"/>
    <property type="evidence" value="ECO:0007669"/>
    <property type="project" value="InterPro"/>
</dbReference>
<reference evidence="8" key="1">
    <citation type="submission" date="2016-09" db="EMBL/GenBank/DDBJ databases">
        <authorList>
            <person name="Wibberg D."/>
        </authorList>
    </citation>
    <scope>NUCLEOTIDE SEQUENCE [LARGE SCALE GENOMIC DNA]</scope>
</reference>
<organism evidence="7 8">
    <name type="scientific">Donghicola eburneus</name>
    <dbReference type="NCBI Taxonomy" id="393278"/>
    <lineage>
        <taxon>Bacteria</taxon>
        <taxon>Pseudomonadati</taxon>
        <taxon>Pseudomonadota</taxon>
        <taxon>Alphaproteobacteria</taxon>
        <taxon>Rhodobacterales</taxon>
        <taxon>Roseobacteraceae</taxon>
        <taxon>Donghicola</taxon>
    </lineage>
</organism>
<feature type="signal peptide" evidence="5">
    <location>
        <begin position="1"/>
        <end position="19"/>
    </location>
</feature>
<evidence type="ECO:0000313" key="8">
    <source>
        <dbReference type="Proteomes" id="UP000184085"/>
    </source>
</evidence>
<evidence type="ECO:0000256" key="3">
    <source>
        <dbReference type="ARBA" id="ARBA00022989"/>
    </source>
</evidence>
<sequence>MRRIFAAFLVLLLPVGAVAQDDDGQGYLERLLQDTLSGAGREVRIEGFEGALSSRATIDRLTIADDQGVWLDATGLALDWSRAALLRGRIEVNELSAESISMPRKPISNEVDVPAPEATAFSLPDLPVSVNVDTLQVDRAALGADVIGQDAVMTLSGSAQLANGAGTVSLNAERTDGPNGQFEVDLAYDPGENTASILVAASEDAGGIVATLAGIPQNPSIDLRIEGEGPADDLTVDIALRTDSSLRLGGQVTLRGQALDVDLGGDLRPLVEPLYHDLLGNDARVVASAAKADDGTLTLDNLLIEARAANVQGAAVIGPSGLPQSIELEGSLRAPDGSPLTFAEDVTVESVTLDVNHDAASSADWQGEVVLNGLSQAAVTLPKAVLTGRGQITPADENTPQTVTARFDFETTDLQMADAALQALLGPQVTGGVSLTAVEGQPLDLSDLAINALAFVATGSATIDGLESGYDTKLDLNVTADDLSKAREMAGFDLDGAAEFAVSGTVVPLSGAFDLRATGDARALEIGQEMLDGLVGGDGSLSVVARRDETGLTIDELLANTDGARVQANGTIGSAETNFEFNTFVKDFSRLGRGGSGRAALDGDIVLSGAILKSLSVDGVLSGPSGLVIPLGEDQLAMSGGKIDLSAGDGRWNIDTDLSGVNHPLGAVAEALIKGSGSYAQGENGIVEAVRGSIDAALTGLRLQDAALAQALGQEVSFQTSFDYADGNPLVLDPLRLQGADYGASGDVSVDMETQIATVDLTANVRDASRFSGLAGRQLRGAAQLDVDGTVSATTADVTVTGSGSGLDLGDPHINGVLAGRFDLDTHVIRDGSNITIERLSLDAGNLNLTASGSLTEEGKSLTADARVPDVGRINGDFSGPVTVNAQVGGDADTTTIDATLTGPAGMTANVDGAILSNGNLDLTATGGVPLGLANPMIAPRRVSGDARFDLALRGPAGLDALSGTVTLSDGLFSEPSSGITLNNIGGTATLGGNQVRLDLNASNSQGGSIGVSGTVGLTGNYNVDANVSIVDLTLVDPGLYEATLGGDLRFRGPALDGGRLSGDITLSEAELRIPETGAGAAGSIPDIEHLGTPADVRRTLDKAGLSTTATPEAADEGPGIAIPLDVTISAPSRIFVRGRGLDAELGGQIRLTGTTANIIPIGRFDLVRGRLLLLGQRFDFDEGYISLEGALVPVIRLVVETEQGDVMTYIIVDGEASSPEVSFSSSPELPEDEVLAQLLFGRDMSRLSAFQALQLANAVAVLAGRGGEGIVSRLRQGFDLDDLDVTTDEQGNAALRAGKYISDNVYTDVTVGATGQTELNLNIDISPSVTARGGVDNDGQSSVGIFFERDY</sequence>
<dbReference type="EMBL" id="FMJB01000064">
    <property type="protein sequence ID" value="SCM69253.1"/>
    <property type="molecule type" value="Genomic_DNA"/>
</dbReference>
<dbReference type="RefSeq" id="WP_143152126.1">
    <property type="nucleotide sequence ID" value="NZ_FMJB01000064.1"/>
</dbReference>
<proteinExistence type="predicted"/>